<gene>
    <name evidence="2" type="ORF">EJ04DRAFT_572231</name>
</gene>
<dbReference type="InterPro" id="IPR001810">
    <property type="entry name" value="F-box_dom"/>
</dbReference>
<protein>
    <recommendedName>
        <fullName evidence="1">F-box domain-containing protein</fullName>
    </recommendedName>
</protein>
<evidence type="ECO:0000313" key="2">
    <source>
        <dbReference type="EMBL" id="KAF2740393.1"/>
    </source>
</evidence>
<feature type="domain" description="F-box" evidence="1">
    <location>
        <begin position="67"/>
        <end position="102"/>
    </location>
</feature>
<dbReference type="EMBL" id="ML996100">
    <property type="protein sequence ID" value="KAF2740393.1"/>
    <property type="molecule type" value="Genomic_DNA"/>
</dbReference>
<dbReference type="InterPro" id="IPR036047">
    <property type="entry name" value="F-box-like_dom_sf"/>
</dbReference>
<organism evidence="2 3">
    <name type="scientific">Polyplosphaeria fusca</name>
    <dbReference type="NCBI Taxonomy" id="682080"/>
    <lineage>
        <taxon>Eukaryota</taxon>
        <taxon>Fungi</taxon>
        <taxon>Dikarya</taxon>
        <taxon>Ascomycota</taxon>
        <taxon>Pezizomycotina</taxon>
        <taxon>Dothideomycetes</taxon>
        <taxon>Pleosporomycetidae</taxon>
        <taxon>Pleosporales</taxon>
        <taxon>Tetraplosphaeriaceae</taxon>
        <taxon>Polyplosphaeria</taxon>
    </lineage>
</organism>
<dbReference type="AlphaFoldDB" id="A0A9P4RBE7"/>
<proteinExistence type="predicted"/>
<keyword evidence="3" id="KW-1185">Reference proteome</keyword>
<dbReference type="Proteomes" id="UP000799444">
    <property type="component" value="Unassembled WGS sequence"/>
</dbReference>
<dbReference type="SUPFAM" id="SSF69322">
    <property type="entry name" value="Tricorn protease domain 2"/>
    <property type="match status" value="1"/>
</dbReference>
<dbReference type="OrthoDB" id="1689567at2759"/>
<dbReference type="SUPFAM" id="SSF81383">
    <property type="entry name" value="F-box domain"/>
    <property type="match status" value="1"/>
</dbReference>
<comment type="caution">
    <text evidence="2">The sequence shown here is derived from an EMBL/GenBank/DDBJ whole genome shotgun (WGS) entry which is preliminary data.</text>
</comment>
<dbReference type="Pfam" id="PF12937">
    <property type="entry name" value="F-box-like"/>
    <property type="match status" value="1"/>
</dbReference>
<accession>A0A9P4RBE7</accession>
<sequence length="755" mass="82948">MEPQNETGITRTVSDVLLGISTPSDRDEDDLNSNHAASRTLHLSLAILPLHETINAVASAPLPQPRSLPTEILQDIYRLLGPKDFNAARHTCRDWMRASLDKKILVAALKRGGWWISAEDELGSMDQIPPGRRARAETSDEWLLSRRLSRECSLASGWTGNGLSAHESETTAVVASIDFTDFTNGYTGPERHPSAGLVFTTSVCGQLLVVAKETLIYIYSLHGSTIQPLTSVGCPRRVLALSMDVTSGRNAVAALLEGRLGMLCELRCGQDESTESLIEVPEQEVEPSFSDHQENIVFNSIDVQSDSGHIQLDDIDQAHTRSRNWVNQCWNLHLQNKAASIRKRGIPIETGTATFYRHLCSEDDPPRCVAICPQRRCVAFGCSSGIELHWIDALTGQSLSRWFPLTAPSDYIFFLPPRQGIESATKLRLISSAAHPDDRPSICRKFFPSRPTFGHLLSTLGFGSTESRFGTTSCDHYHAVPVSDGHHILFLDPPSGNLFLGCDAPLGGPTKLTRKIQFVPPSAGATPRLYTAARDLSWGARVVVAFDDVIMLYSVPADVLALSYLEQNAESHSVYTAPLFQIERRKPDHWLNWLADPPKVPDEDVLFCPVWPVVLKGIEIGRLGGVCDLAVYTDPELTIWAFTLDPAACTAWQVHRPGANVARGKYRVGADGEVNMTQGVAQDVETETETGIGFDGHCSQTLTRRIPGALAIENDEWVDLIDVRGCDAWFDGDGDVIIYNTAEAVVLGQVWDVGR</sequence>
<evidence type="ECO:0000259" key="1">
    <source>
        <dbReference type="Pfam" id="PF12937"/>
    </source>
</evidence>
<name>A0A9P4RBE7_9PLEO</name>
<evidence type="ECO:0000313" key="3">
    <source>
        <dbReference type="Proteomes" id="UP000799444"/>
    </source>
</evidence>
<reference evidence="2" key="1">
    <citation type="journal article" date="2020" name="Stud. Mycol.">
        <title>101 Dothideomycetes genomes: a test case for predicting lifestyles and emergence of pathogens.</title>
        <authorList>
            <person name="Haridas S."/>
            <person name="Albert R."/>
            <person name="Binder M."/>
            <person name="Bloem J."/>
            <person name="Labutti K."/>
            <person name="Salamov A."/>
            <person name="Andreopoulos B."/>
            <person name="Baker S."/>
            <person name="Barry K."/>
            <person name="Bills G."/>
            <person name="Bluhm B."/>
            <person name="Cannon C."/>
            <person name="Castanera R."/>
            <person name="Culley D."/>
            <person name="Daum C."/>
            <person name="Ezra D."/>
            <person name="Gonzalez J."/>
            <person name="Henrissat B."/>
            <person name="Kuo A."/>
            <person name="Liang C."/>
            <person name="Lipzen A."/>
            <person name="Lutzoni F."/>
            <person name="Magnuson J."/>
            <person name="Mondo S."/>
            <person name="Nolan M."/>
            <person name="Ohm R."/>
            <person name="Pangilinan J."/>
            <person name="Park H.-J."/>
            <person name="Ramirez L."/>
            <person name="Alfaro M."/>
            <person name="Sun H."/>
            <person name="Tritt A."/>
            <person name="Yoshinaga Y."/>
            <person name="Zwiers L.-H."/>
            <person name="Turgeon B."/>
            <person name="Goodwin S."/>
            <person name="Spatafora J."/>
            <person name="Crous P."/>
            <person name="Grigoriev I."/>
        </authorList>
    </citation>
    <scope>NUCLEOTIDE SEQUENCE</scope>
    <source>
        <strain evidence="2">CBS 125425</strain>
    </source>
</reference>